<evidence type="ECO:0000256" key="7">
    <source>
        <dbReference type="ARBA" id="ARBA00022984"/>
    </source>
</evidence>
<evidence type="ECO:0000313" key="13">
    <source>
        <dbReference type="Proteomes" id="UP000033220"/>
    </source>
</evidence>
<dbReference type="HOGENOM" id="CLU_029243_2_2_5"/>
<sequence>MKLGHEVAGARLRRGDLSLSEKFWQISWSLVLLVALTSCVGLGMLYSAAGGDWDPWADRQAVRLVVGLIGMIGIALVDIRFWMRYAYTFYVVVLVLLVAVEVKGTIGMGAQRWIDLGFFQLQPSELMKIALVLSLARYFHGAHLDDVRRLPFLIPPLLMALVPFALVLKQPDLGTGLMLVAGTAGMLWMAGVRLWLFIVAGLGALAAIPVAWEFLHDYQRQRVLTFLNPERDPLGAGYHILQSKIALGSGGLFGKGYMSGTQAHLNFLPEKQTDFIFTMLAEEFGMVGGVLLLSLYVVLLVYGFAIAFRCRHQFGRLTALGVTTTFFLYVFINTAMVMGLIPVVGVPLPLISYGGTALINLLMGFGLLLCVFVHRDVQIGRHAAFDD</sequence>
<dbReference type="KEGG" id="rpm:RSPPHO_01524"/>
<feature type="transmembrane region" description="Helical" evidence="11">
    <location>
        <begin position="194"/>
        <end position="212"/>
    </location>
</feature>
<feature type="transmembrane region" description="Helical" evidence="11">
    <location>
        <begin position="350"/>
        <end position="373"/>
    </location>
</feature>
<evidence type="ECO:0000256" key="3">
    <source>
        <dbReference type="ARBA" id="ARBA00022676"/>
    </source>
</evidence>
<protein>
    <recommendedName>
        <fullName evidence="11">Peptidoglycan glycosyltransferase MrdB</fullName>
        <shortName evidence="11">PGT</shortName>
        <ecNumber evidence="11">2.4.99.28</ecNumber>
    </recommendedName>
    <alternativeName>
        <fullName evidence="11">Cell elongation protein RodA</fullName>
    </alternativeName>
    <alternativeName>
        <fullName evidence="11">Cell wall polymerase</fullName>
    </alternativeName>
    <alternativeName>
        <fullName evidence="11">Peptidoglycan polymerase</fullName>
        <shortName evidence="11">PG polymerase</shortName>
    </alternativeName>
</protein>
<evidence type="ECO:0000313" key="12">
    <source>
        <dbReference type="EMBL" id="CCG08150.1"/>
    </source>
</evidence>
<dbReference type="STRING" id="1150469.RSPPHO_01524"/>
<evidence type="ECO:0000256" key="2">
    <source>
        <dbReference type="ARBA" id="ARBA00022475"/>
    </source>
</evidence>
<comment type="catalytic activity">
    <reaction evidence="11">
        <text>[GlcNAc-(1-&gt;4)-Mur2Ac(oyl-L-Ala-gamma-D-Glu-L-Lys-D-Ala-D-Ala)](n)-di-trans,octa-cis-undecaprenyl diphosphate + beta-D-GlcNAc-(1-&gt;4)-Mur2Ac(oyl-L-Ala-gamma-D-Glu-L-Lys-D-Ala-D-Ala)-di-trans,octa-cis-undecaprenyl diphosphate = [GlcNAc-(1-&gt;4)-Mur2Ac(oyl-L-Ala-gamma-D-Glu-L-Lys-D-Ala-D-Ala)](n+1)-di-trans,octa-cis-undecaprenyl diphosphate + di-trans,octa-cis-undecaprenyl diphosphate + H(+)</text>
        <dbReference type="Rhea" id="RHEA:23708"/>
        <dbReference type="Rhea" id="RHEA-COMP:9602"/>
        <dbReference type="Rhea" id="RHEA-COMP:9603"/>
        <dbReference type="ChEBI" id="CHEBI:15378"/>
        <dbReference type="ChEBI" id="CHEBI:58405"/>
        <dbReference type="ChEBI" id="CHEBI:60033"/>
        <dbReference type="ChEBI" id="CHEBI:78435"/>
        <dbReference type="EC" id="2.4.99.28"/>
    </reaction>
</comment>
<dbReference type="GO" id="GO:0032153">
    <property type="term" value="C:cell division site"/>
    <property type="evidence" value="ECO:0007669"/>
    <property type="project" value="TreeGrafter"/>
</dbReference>
<feature type="transmembrane region" description="Helical" evidence="11">
    <location>
        <begin position="320"/>
        <end position="344"/>
    </location>
</feature>
<keyword evidence="11" id="KW-0997">Cell inner membrane</keyword>
<dbReference type="OrthoDB" id="9768187at2"/>
<comment type="pathway">
    <text evidence="11">Cell wall biogenesis; peptidoglycan biosynthesis.</text>
</comment>
<dbReference type="GO" id="GO:0071555">
    <property type="term" value="P:cell wall organization"/>
    <property type="evidence" value="ECO:0007669"/>
    <property type="project" value="UniProtKB-KW"/>
</dbReference>
<dbReference type="GO" id="GO:0008360">
    <property type="term" value="P:regulation of cell shape"/>
    <property type="evidence" value="ECO:0007669"/>
    <property type="project" value="UniProtKB-KW"/>
</dbReference>
<dbReference type="InterPro" id="IPR001182">
    <property type="entry name" value="FtsW/RodA"/>
</dbReference>
<evidence type="ECO:0000256" key="8">
    <source>
        <dbReference type="ARBA" id="ARBA00022989"/>
    </source>
</evidence>
<proteinExistence type="inferred from homology"/>
<evidence type="ECO:0000256" key="10">
    <source>
        <dbReference type="ARBA" id="ARBA00023316"/>
    </source>
</evidence>
<dbReference type="PANTHER" id="PTHR30474:SF1">
    <property type="entry name" value="PEPTIDOGLYCAN GLYCOSYLTRANSFERASE MRDB"/>
    <property type="match status" value="1"/>
</dbReference>
<evidence type="ECO:0000256" key="5">
    <source>
        <dbReference type="ARBA" id="ARBA00022692"/>
    </source>
</evidence>
<comment type="subcellular location">
    <subcellularLocation>
        <location evidence="11">Cell inner membrane</location>
        <topology evidence="11">Multi-pass membrane protein</topology>
    </subcellularLocation>
    <subcellularLocation>
        <location evidence="1">Membrane</location>
        <topology evidence="1">Multi-pass membrane protein</topology>
    </subcellularLocation>
</comment>
<feature type="transmembrane region" description="Helical" evidence="11">
    <location>
        <begin position="61"/>
        <end position="81"/>
    </location>
</feature>
<keyword evidence="2 11" id="KW-1003">Cell membrane</keyword>
<dbReference type="eggNOG" id="COG0772">
    <property type="taxonomic scope" value="Bacteria"/>
</dbReference>
<gene>
    <name evidence="11 12" type="primary">rodA</name>
    <name evidence="11" type="synonym">mrdB</name>
    <name evidence="12" type="ORF">RSPPHO_01524</name>
</gene>
<dbReference type="RefSeq" id="WP_014414789.1">
    <property type="nucleotide sequence ID" value="NC_017059.1"/>
</dbReference>
<keyword evidence="4 11" id="KW-0808">Transferase</keyword>
<name>H6SJI5_PARPM</name>
<dbReference type="GO" id="GO:0051301">
    <property type="term" value="P:cell division"/>
    <property type="evidence" value="ECO:0007669"/>
    <property type="project" value="InterPro"/>
</dbReference>
<dbReference type="EMBL" id="HE663493">
    <property type="protein sequence ID" value="CCG08150.1"/>
    <property type="molecule type" value="Genomic_DNA"/>
</dbReference>
<feature type="transmembrane region" description="Helical" evidence="11">
    <location>
        <begin position="26"/>
        <end position="49"/>
    </location>
</feature>
<keyword evidence="7 11" id="KW-0573">Peptidoglycan synthesis</keyword>
<dbReference type="EC" id="2.4.99.28" evidence="11"/>
<dbReference type="InterPro" id="IPR018365">
    <property type="entry name" value="Cell_cycle_FtsW-rel_CS"/>
</dbReference>
<organism evidence="12 13">
    <name type="scientific">Pararhodospirillum photometricum DSM 122</name>
    <dbReference type="NCBI Taxonomy" id="1150469"/>
    <lineage>
        <taxon>Bacteria</taxon>
        <taxon>Pseudomonadati</taxon>
        <taxon>Pseudomonadota</taxon>
        <taxon>Alphaproteobacteria</taxon>
        <taxon>Rhodospirillales</taxon>
        <taxon>Rhodospirillaceae</taxon>
        <taxon>Pararhodospirillum</taxon>
    </lineage>
</organism>
<keyword evidence="10 11" id="KW-0961">Cell wall biogenesis/degradation</keyword>
<feature type="transmembrane region" description="Helical" evidence="11">
    <location>
        <begin position="284"/>
        <end position="308"/>
    </location>
</feature>
<dbReference type="PATRIC" id="fig|1150469.3.peg.1716"/>
<dbReference type="AlphaFoldDB" id="H6SJI5"/>
<dbReference type="NCBIfam" id="TIGR02210">
    <property type="entry name" value="rodA_shape"/>
    <property type="match status" value="1"/>
</dbReference>
<dbReference type="GO" id="GO:0009252">
    <property type="term" value="P:peptidoglycan biosynthetic process"/>
    <property type="evidence" value="ECO:0007669"/>
    <property type="project" value="UniProtKB-UniRule"/>
</dbReference>
<evidence type="ECO:0000256" key="1">
    <source>
        <dbReference type="ARBA" id="ARBA00004141"/>
    </source>
</evidence>
<dbReference type="GO" id="GO:0008955">
    <property type="term" value="F:peptidoglycan glycosyltransferase activity"/>
    <property type="evidence" value="ECO:0007669"/>
    <property type="project" value="UniProtKB-UniRule"/>
</dbReference>
<dbReference type="GO" id="GO:0015648">
    <property type="term" value="F:lipid-linked peptidoglycan transporter activity"/>
    <property type="evidence" value="ECO:0007669"/>
    <property type="project" value="TreeGrafter"/>
</dbReference>
<evidence type="ECO:0000256" key="9">
    <source>
        <dbReference type="ARBA" id="ARBA00023136"/>
    </source>
</evidence>
<dbReference type="UniPathway" id="UPA00219"/>
<dbReference type="HAMAP" id="MF_02079">
    <property type="entry name" value="PGT_RodA"/>
    <property type="match status" value="1"/>
</dbReference>
<evidence type="ECO:0000256" key="4">
    <source>
        <dbReference type="ARBA" id="ARBA00022679"/>
    </source>
</evidence>
<evidence type="ECO:0000256" key="11">
    <source>
        <dbReference type="HAMAP-Rule" id="MF_02079"/>
    </source>
</evidence>
<evidence type="ECO:0000256" key="6">
    <source>
        <dbReference type="ARBA" id="ARBA00022960"/>
    </source>
</evidence>
<keyword evidence="6 11" id="KW-0133">Cell shape</keyword>
<dbReference type="Pfam" id="PF01098">
    <property type="entry name" value="FTSW_RODA_SPOVE"/>
    <property type="match status" value="1"/>
</dbReference>
<keyword evidence="13" id="KW-1185">Reference proteome</keyword>
<comment type="similarity">
    <text evidence="11">Belongs to the SEDS family. MrdB/RodA subfamily.</text>
</comment>
<dbReference type="InterPro" id="IPR011923">
    <property type="entry name" value="RodA/MrdB"/>
</dbReference>
<comment type="function">
    <text evidence="11">Peptidoglycan polymerase that is essential for cell wall elongation.</text>
</comment>
<keyword evidence="5 11" id="KW-0812">Transmembrane</keyword>
<keyword evidence="8 11" id="KW-1133">Transmembrane helix</keyword>
<dbReference type="Proteomes" id="UP000033220">
    <property type="component" value="Chromosome DSM 122"/>
</dbReference>
<keyword evidence="9 11" id="KW-0472">Membrane</keyword>
<dbReference type="GO" id="GO:0005886">
    <property type="term" value="C:plasma membrane"/>
    <property type="evidence" value="ECO:0007669"/>
    <property type="project" value="UniProtKB-SubCell"/>
</dbReference>
<feature type="transmembrane region" description="Helical" evidence="11">
    <location>
        <begin position="150"/>
        <end position="168"/>
    </location>
</feature>
<dbReference type="PANTHER" id="PTHR30474">
    <property type="entry name" value="CELL CYCLE PROTEIN"/>
    <property type="match status" value="1"/>
</dbReference>
<dbReference type="PROSITE" id="PS00428">
    <property type="entry name" value="FTSW_RODA_SPOVE"/>
    <property type="match status" value="1"/>
</dbReference>
<feature type="transmembrane region" description="Helical" evidence="11">
    <location>
        <begin position="87"/>
        <end position="106"/>
    </location>
</feature>
<accession>H6SJI5</accession>
<reference evidence="12 13" key="1">
    <citation type="submission" date="2012-02" db="EMBL/GenBank/DDBJ databases">
        <title>Shotgun genome sequence of Phaeospirillum photometricum DSM 122.</title>
        <authorList>
            <person name="Duquesne K."/>
            <person name="Sturgis J."/>
        </authorList>
    </citation>
    <scope>NUCLEOTIDE SEQUENCE [LARGE SCALE GENOMIC DNA]</scope>
    <source>
        <strain evidence="13">DSM122</strain>
    </source>
</reference>
<keyword evidence="3 11" id="KW-0328">Glycosyltransferase</keyword>